<dbReference type="SUPFAM" id="SSF58104">
    <property type="entry name" value="Methyl-accepting chemotaxis protein (MCP) signaling domain"/>
    <property type="match status" value="1"/>
</dbReference>
<keyword evidence="6" id="KW-1185">Reference proteome</keyword>
<dbReference type="PRINTS" id="PR00260">
    <property type="entry name" value="CHEMTRNSDUCR"/>
</dbReference>
<dbReference type="InterPro" id="IPR012292">
    <property type="entry name" value="Globin/Proto"/>
</dbReference>
<dbReference type="CDD" id="cd01068">
    <property type="entry name" value="globin_sensor"/>
    <property type="match status" value="1"/>
</dbReference>
<dbReference type="SMART" id="SM00283">
    <property type="entry name" value="MA"/>
    <property type="match status" value="1"/>
</dbReference>
<evidence type="ECO:0000313" key="6">
    <source>
        <dbReference type="Proteomes" id="UP000285882"/>
    </source>
</evidence>
<evidence type="ECO:0000256" key="2">
    <source>
        <dbReference type="ARBA" id="ARBA00029447"/>
    </source>
</evidence>
<name>A0ABX5Q901_9BACL</name>
<dbReference type="SUPFAM" id="SSF46458">
    <property type="entry name" value="Globin-like"/>
    <property type="match status" value="1"/>
</dbReference>
<evidence type="ECO:0000259" key="4">
    <source>
        <dbReference type="PROSITE" id="PS50111"/>
    </source>
</evidence>
<protein>
    <submittedName>
        <fullName evidence="5">Chemotaxis protein</fullName>
    </submittedName>
</protein>
<proteinExistence type="inferred from homology"/>
<gene>
    <name evidence="5" type="ORF">C0674_11110</name>
</gene>
<sequence length="437" mass="48961">MTKGCRRGWTMHVLRRKKQHSLLVRAKSEKVNLNIQNPDVLEKIEMLGLNEEDLQILKMMRPFVEKEMARIAHEFYAGFNKIDSLKKIIEQNSTVEKLSQTLASHVLELFSGVLDEAFLARRNRVGMIHYRIGLKPPVYMGAFQNLTSSLVTLVLTRMADRADAERMIQAINKMISFEQQVVLEAYDAEYEKALKKEYAVGREDLRAAIRNVSHQLVHLSEENKRLMSSQMHQFERVRETAVKRNELSQHAKAHAAAGQGQLDRLLVQVEAAFHSVHEMAGMVSQLEQSSNKIGRVIQLVKEISEQTHILAINSAIEAARAGEFGKGFAVVAKEIQKLADQTSNAMTQIAELIGNSTTVSHEVAVSLDQTTAIIQKGMQESAHTGEKFEGIIKTADQNSRLSQQTDQTIRELAAIIDQLSGGVETLVASAEQLKCQL</sequence>
<dbReference type="InterPro" id="IPR004090">
    <property type="entry name" value="Chemotax_Me-accpt_rcpt"/>
</dbReference>
<comment type="similarity">
    <text evidence="2">Belongs to the methyl-accepting chemotaxis (MCP) protein family.</text>
</comment>
<dbReference type="PROSITE" id="PS50111">
    <property type="entry name" value="CHEMOTAXIS_TRANSDUC_2"/>
    <property type="match status" value="1"/>
</dbReference>
<dbReference type="Pfam" id="PF11563">
    <property type="entry name" value="Protoglobin"/>
    <property type="match status" value="1"/>
</dbReference>
<evidence type="ECO:0000313" key="5">
    <source>
        <dbReference type="EMBL" id="QAA23133.1"/>
    </source>
</evidence>
<dbReference type="Gene3D" id="1.10.490.10">
    <property type="entry name" value="Globins"/>
    <property type="match status" value="1"/>
</dbReference>
<accession>A0ABX5Q901</accession>
<organism evidence="5 6">
    <name type="scientific">Sporolactobacillus terrae</name>
    <dbReference type="NCBI Taxonomy" id="269673"/>
    <lineage>
        <taxon>Bacteria</taxon>
        <taxon>Bacillati</taxon>
        <taxon>Bacillota</taxon>
        <taxon>Bacilli</taxon>
        <taxon>Bacillales</taxon>
        <taxon>Sporolactobacillaceae</taxon>
        <taxon>Sporolactobacillus</taxon>
    </lineage>
</organism>
<evidence type="ECO:0000256" key="3">
    <source>
        <dbReference type="PROSITE-ProRule" id="PRU00284"/>
    </source>
</evidence>
<dbReference type="Pfam" id="PF00015">
    <property type="entry name" value="MCPsignal"/>
    <property type="match status" value="1"/>
</dbReference>
<feature type="domain" description="Methyl-accepting transducer" evidence="4">
    <location>
        <begin position="235"/>
        <end position="427"/>
    </location>
</feature>
<dbReference type="InterPro" id="IPR044398">
    <property type="entry name" value="Globin-sensor_dom"/>
</dbReference>
<dbReference type="InterPro" id="IPR039379">
    <property type="entry name" value="Protoglobin_sensor_dom"/>
</dbReference>
<dbReference type="Gene3D" id="1.10.287.950">
    <property type="entry name" value="Methyl-accepting chemotaxis protein"/>
    <property type="match status" value="1"/>
</dbReference>
<dbReference type="InterPro" id="IPR009050">
    <property type="entry name" value="Globin-like_sf"/>
</dbReference>
<reference evidence="5 6" key="1">
    <citation type="submission" date="2018-01" db="EMBL/GenBank/DDBJ databases">
        <title>Complete genome sequencing of Sporolactobacillus terrae DLG3.</title>
        <authorList>
            <person name="Nam Y.-D."/>
            <person name="Kang J."/>
            <person name="Chung W.-H."/>
        </authorList>
    </citation>
    <scope>NUCLEOTIDE SEQUENCE [LARGE SCALE GENOMIC DNA]</scope>
    <source>
        <strain evidence="5 6">DLG3</strain>
    </source>
</reference>
<dbReference type="EMBL" id="CP025688">
    <property type="protein sequence ID" value="QAA23133.1"/>
    <property type="molecule type" value="Genomic_DNA"/>
</dbReference>
<dbReference type="InterPro" id="IPR004089">
    <property type="entry name" value="MCPsignal_dom"/>
</dbReference>
<evidence type="ECO:0000256" key="1">
    <source>
        <dbReference type="ARBA" id="ARBA00023224"/>
    </source>
</evidence>
<dbReference type="PANTHER" id="PTHR32089">
    <property type="entry name" value="METHYL-ACCEPTING CHEMOTAXIS PROTEIN MCPB"/>
    <property type="match status" value="1"/>
</dbReference>
<dbReference type="PANTHER" id="PTHR32089:SF112">
    <property type="entry name" value="LYSOZYME-LIKE PROTEIN-RELATED"/>
    <property type="match status" value="1"/>
</dbReference>
<dbReference type="Proteomes" id="UP000285882">
    <property type="component" value="Chromosome"/>
</dbReference>
<keyword evidence="1 3" id="KW-0807">Transducer</keyword>